<feature type="compositionally biased region" description="Basic and acidic residues" evidence="1">
    <location>
        <begin position="209"/>
        <end position="222"/>
    </location>
</feature>
<feature type="region of interest" description="Disordered" evidence="1">
    <location>
        <begin position="94"/>
        <end position="165"/>
    </location>
</feature>
<dbReference type="Gramene" id="PVH38133">
    <property type="protein sequence ID" value="PVH38133"/>
    <property type="gene ID" value="PAHAL_5G184900"/>
</dbReference>
<accession>A0A2T8IKC9</accession>
<dbReference type="Proteomes" id="UP000243499">
    <property type="component" value="Chromosome 5"/>
</dbReference>
<evidence type="ECO:0000313" key="2">
    <source>
        <dbReference type="EMBL" id="PVH38133.1"/>
    </source>
</evidence>
<feature type="region of interest" description="Disordered" evidence="1">
    <location>
        <begin position="199"/>
        <end position="222"/>
    </location>
</feature>
<gene>
    <name evidence="2" type="ORF">PAHAL_5G184900</name>
</gene>
<sequence>MRSGAGDGRRGRRARPSSRQVRTTRCRAEGRSRSAGAGAVVELLQELQEAPTRGEAELGAAAGAWRCGAGWAAGAGREGAPRLPAVARGWGRRRWRRGTGRAARAQGRSEPQVQASAEAEARSTGAGRRAAGAEAEQGRSRPASAEADAGTPCEKETQKEEEKNADMWTPPLIKKLCCSKIVGELSRLCLSPPPPMAMVQIRLTGGDSDSAHRSNDGESRQG</sequence>
<evidence type="ECO:0000256" key="1">
    <source>
        <dbReference type="SAM" id="MobiDB-lite"/>
    </source>
</evidence>
<name>A0A2T8IKC9_9POAL</name>
<reference evidence="2" key="1">
    <citation type="submission" date="2018-04" db="EMBL/GenBank/DDBJ databases">
        <title>WGS assembly of Panicum hallii.</title>
        <authorList>
            <person name="Lovell J."/>
            <person name="Jenkins J."/>
            <person name="Lowry D."/>
            <person name="Mamidi S."/>
            <person name="Sreedasyam A."/>
            <person name="Weng X."/>
            <person name="Barry K."/>
            <person name="Bonette J."/>
            <person name="Campitelli B."/>
            <person name="Daum C."/>
            <person name="Gordon S."/>
            <person name="Gould B."/>
            <person name="Lipzen A."/>
            <person name="Macqueen A."/>
            <person name="Palacio-Mejia J."/>
            <person name="Plott C."/>
            <person name="Shakirov E."/>
            <person name="Shu S."/>
            <person name="Yoshinaga Y."/>
            <person name="Zane M."/>
            <person name="Rokhsar D."/>
            <person name="Grimwood J."/>
            <person name="Schmutz J."/>
            <person name="Juenger T."/>
        </authorList>
    </citation>
    <scope>NUCLEOTIDE SEQUENCE [LARGE SCALE GENOMIC DNA]</scope>
    <source>
        <strain evidence="2">FIL2</strain>
    </source>
</reference>
<protein>
    <submittedName>
        <fullName evidence="2">Uncharacterized protein</fullName>
    </submittedName>
</protein>
<feature type="compositionally biased region" description="Low complexity" evidence="1">
    <location>
        <begin position="115"/>
        <end position="135"/>
    </location>
</feature>
<proteinExistence type="predicted"/>
<feature type="region of interest" description="Disordered" evidence="1">
    <location>
        <begin position="1"/>
        <end position="35"/>
    </location>
</feature>
<dbReference type="AlphaFoldDB" id="A0A2T8IKC9"/>
<dbReference type="EMBL" id="CM008050">
    <property type="protein sequence ID" value="PVH38133.1"/>
    <property type="molecule type" value="Genomic_DNA"/>
</dbReference>
<organism evidence="2">
    <name type="scientific">Panicum hallii</name>
    <dbReference type="NCBI Taxonomy" id="206008"/>
    <lineage>
        <taxon>Eukaryota</taxon>
        <taxon>Viridiplantae</taxon>
        <taxon>Streptophyta</taxon>
        <taxon>Embryophyta</taxon>
        <taxon>Tracheophyta</taxon>
        <taxon>Spermatophyta</taxon>
        <taxon>Magnoliopsida</taxon>
        <taxon>Liliopsida</taxon>
        <taxon>Poales</taxon>
        <taxon>Poaceae</taxon>
        <taxon>PACMAD clade</taxon>
        <taxon>Panicoideae</taxon>
        <taxon>Panicodae</taxon>
        <taxon>Paniceae</taxon>
        <taxon>Panicinae</taxon>
        <taxon>Panicum</taxon>
        <taxon>Panicum sect. Panicum</taxon>
    </lineage>
</organism>
<feature type="compositionally biased region" description="Basic and acidic residues" evidence="1">
    <location>
        <begin position="153"/>
        <end position="165"/>
    </location>
</feature>